<organism evidence="2 3">
    <name type="scientific">Thermoleophilum album</name>
    <dbReference type="NCBI Taxonomy" id="29539"/>
    <lineage>
        <taxon>Bacteria</taxon>
        <taxon>Bacillati</taxon>
        <taxon>Actinomycetota</taxon>
        <taxon>Thermoleophilia</taxon>
        <taxon>Thermoleophilales</taxon>
        <taxon>Thermoleophilaceae</taxon>
        <taxon>Thermoleophilum</taxon>
    </lineage>
</organism>
<sequence>MRSRAIRPVTVLLLAVATASTSGVLAASGGARAEAARTSRPHPLLDGFNAARRAAGVRPLRVLKSLDRSSREAVLVLARQSRFAHVGPPPSPAFACAGR</sequence>
<feature type="chain" id="PRO_5013642182" evidence="1">
    <location>
        <begin position="27"/>
        <end position="99"/>
    </location>
</feature>
<protein>
    <submittedName>
        <fullName evidence="2">Uncharacterized protein</fullName>
    </submittedName>
</protein>
<dbReference type="Proteomes" id="UP000222056">
    <property type="component" value="Unassembled WGS sequence"/>
</dbReference>
<keyword evidence="3" id="KW-1185">Reference proteome</keyword>
<proteinExistence type="predicted"/>
<accession>A0A1H6FZ61</accession>
<evidence type="ECO:0000313" key="2">
    <source>
        <dbReference type="EMBL" id="SEH15692.1"/>
    </source>
</evidence>
<dbReference type="RefSeq" id="WP_093118697.1">
    <property type="nucleotide sequence ID" value="NZ_FNWJ01000002.1"/>
</dbReference>
<feature type="signal peptide" evidence="1">
    <location>
        <begin position="1"/>
        <end position="26"/>
    </location>
</feature>
<evidence type="ECO:0000256" key="1">
    <source>
        <dbReference type="SAM" id="SignalP"/>
    </source>
</evidence>
<gene>
    <name evidence="2" type="ORF">SAMN02745716_2032</name>
</gene>
<reference evidence="3" key="1">
    <citation type="submission" date="2016-10" db="EMBL/GenBank/DDBJ databases">
        <authorList>
            <person name="Varghese N."/>
            <person name="Submissions S."/>
        </authorList>
    </citation>
    <scope>NUCLEOTIDE SEQUENCE [LARGE SCALE GENOMIC DNA]</scope>
    <source>
        <strain evidence="3">ATCC 35263</strain>
    </source>
</reference>
<keyword evidence="1" id="KW-0732">Signal</keyword>
<evidence type="ECO:0000313" key="3">
    <source>
        <dbReference type="Proteomes" id="UP000222056"/>
    </source>
</evidence>
<name>A0A1H6FZ61_THEAL</name>
<dbReference type="EMBL" id="FNWJ01000002">
    <property type="protein sequence ID" value="SEH15692.1"/>
    <property type="molecule type" value="Genomic_DNA"/>
</dbReference>
<dbReference type="AlphaFoldDB" id="A0A1H6FZ61"/>